<dbReference type="PANTHER" id="PTHR11985">
    <property type="entry name" value="GLYCEROL-3-PHOSPHATE DEHYDROGENASE"/>
    <property type="match status" value="1"/>
</dbReference>
<organism evidence="7 8">
    <name type="scientific">Stella humosa</name>
    <dbReference type="NCBI Taxonomy" id="94"/>
    <lineage>
        <taxon>Bacteria</taxon>
        <taxon>Pseudomonadati</taxon>
        <taxon>Pseudomonadota</taxon>
        <taxon>Alphaproteobacteria</taxon>
        <taxon>Rhodospirillales</taxon>
        <taxon>Stellaceae</taxon>
        <taxon>Stella</taxon>
    </lineage>
</organism>
<evidence type="ECO:0000313" key="8">
    <source>
        <dbReference type="Proteomes" id="UP000278222"/>
    </source>
</evidence>
<dbReference type="GO" id="GO:0046168">
    <property type="term" value="P:glycerol-3-phosphate catabolic process"/>
    <property type="evidence" value="ECO:0007669"/>
    <property type="project" value="TreeGrafter"/>
</dbReference>
<name>A0A3N1KQ38_9PROT</name>
<keyword evidence="8" id="KW-1185">Reference proteome</keyword>
<accession>A0A3N1KQ38</accession>
<dbReference type="Proteomes" id="UP000278222">
    <property type="component" value="Unassembled WGS sequence"/>
</dbReference>
<dbReference type="InterPro" id="IPR006076">
    <property type="entry name" value="FAD-dep_OxRdtase"/>
</dbReference>
<proteinExistence type="inferred from homology"/>
<evidence type="ECO:0000313" key="7">
    <source>
        <dbReference type="EMBL" id="ROP83903.1"/>
    </source>
</evidence>
<dbReference type="InterPro" id="IPR000447">
    <property type="entry name" value="G3P_DH_FAD-dep"/>
</dbReference>
<dbReference type="PRINTS" id="PR01001">
    <property type="entry name" value="FADG3PDH"/>
</dbReference>
<sequence length="521" mass="56882">MALEPLATLDGRRFDVAVIGAGVNGASAAQHLQAAGYTTLLVDKGDFGAGSSSRSSRILGNGLRYLAPGRSMWDFVRHPSRFRTACRMASYALASRTQMVEETGERVRAINFCYPIYSDSQYAPWQIRAAFGLLGVLNRGGTSLGYRMVPAAEALAMPLVRWIRTPDKLRSVALHHQYQFDWPERVVLDTAFDAARMGAEVRNYTAVRGLERLSPGGWRIGLADAADRGHGIGQATVQAAMVINAAGIWIDRVNGLGKPGAKRRITGTKGVHIAVRLPPECQDYCVVSLNRDNEQIYCVPWRGGLHYIGPTESLYDGDPDDIRPTEPEIEWLLEEFAHLVPGAGIRRQDVRYAWAGVRPLTHDPAMPKGNRSRRIHDQADDGMDGMLSITAGPIMSHRVAGRDLAAAVAGRIRPSAAPQPLSYAARALPDEPGSPAVLNQEPGISIAQLRHAARTEQPHDLVDLLFRRVGLGWGDSMAREGAATAAHAVADILGWDEARIAREVAGYRDYLDRMHLLREAG</sequence>
<evidence type="ECO:0000256" key="1">
    <source>
        <dbReference type="ARBA" id="ARBA00001974"/>
    </source>
</evidence>
<protein>
    <submittedName>
        <fullName evidence="7">Glycerol-3-phosphate dehydrogenase</fullName>
    </submittedName>
</protein>
<dbReference type="InterPro" id="IPR038299">
    <property type="entry name" value="DAO_C_sf"/>
</dbReference>
<keyword evidence="3" id="KW-0285">Flavoprotein</keyword>
<comment type="caution">
    <text evidence="7">The sequence shown here is derived from an EMBL/GenBank/DDBJ whole genome shotgun (WGS) entry which is preliminary data.</text>
</comment>
<evidence type="ECO:0000256" key="2">
    <source>
        <dbReference type="ARBA" id="ARBA00007330"/>
    </source>
</evidence>
<dbReference type="SUPFAM" id="SSF51905">
    <property type="entry name" value="FAD/NAD(P)-binding domain"/>
    <property type="match status" value="1"/>
</dbReference>
<comment type="cofactor">
    <cofactor evidence="1">
        <name>FAD</name>
        <dbReference type="ChEBI" id="CHEBI:57692"/>
    </cofactor>
</comment>
<dbReference type="Gene3D" id="3.50.50.60">
    <property type="entry name" value="FAD/NAD(P)-binding domain"/>
    <property type="match status" value="1"/>
</dbReference>
<dbReference type="Gene3D" id="1.10.8.870">
    <property type="entry name" value="Alpha-glycerophosphate oxidase, cap domain"/>
    <property type="match status" value="1"/>
</dbReference>
<evidence type="ECO:0000256" key="4">
    <source>
        <dbReference type="ARBA" id="ARBA00022827"/>
    </source>
</evidence>
<gene>
    <name evidence="7" type="ORF">EDC65_4552</name>
</gene>
<dbReference type="InterPro" id="IPR036188">
    <property type="entry name" value="FAD/NAD-bd_sf"/>
</dbReference>
<dbReference type="PANTHER" id="PTHR11985:SF15">
    <property type="entry name" value="GLYCEROL-3-PHOSPHATE DEHYDROGENASE, MITOCHONDRIAL"/>
    <property type="match status" value="1"/>
</dbReference>
<dbReference type="RefSeq" id="WP_123693827.1">
    <property type="nucleotide sequence ID" value="NZ_AP019700.1"/>
</dbReference>
<evidence type="ECO:0000259" key="6">
    <source>
        <dbReference type="Pfam" id="PF01266"/>
    </source>
</evidence>
<feature type="domain" description="FAD dependent oxidoreductase" evidence="6">
    <location>
        <begin position="15"/>
        <end position="391"/>
    </location>
</feature>
<evidence type="ECO:0000256" key="3">
    <source>
        <dbReference type="ARBA" id="ARBA00022630"/>
    </source>
</evidence>
<dbReference type="EMBL" id="RJKX01000016">
    <property type="protein sequence ID" value="ROP83903.1"/>
    <property type="molecule type" value="Genomic_DNA"/>
</dbReference>
<evidence type="ECO:0000256" key="5">
    <source>
        <dbReference type="ARBA" id="ARBA00023002"/>
    </source>
</evidence>
<dbReference type="Gene3D" id="3.30.9.10">
    <property type="entry name" value="D-Amino Acid Oxidase, subunit A, domain 2"/>
    <property type="match status" value="1"/>
</dbReference>
<reference evidence="7 8" key="1">
    <citation type="submission" date="2018-11" db="EMBL/GenBank/DDBJ databases">
        <title>Genomic Encyclopedia of Type Strains, Phase IV (KMG-IV): sequencing the most valuable type-strain genomes for metagenomic binning, comparative biology and taxonomic classification.</title>
        <authorList>
            <person name="Goeker M."/>
        </authorList>
    </citation>
    <scope>NUCLEOTIDE SEQUENCE [LARGE SCALE GENOMIC DNA]</scope>
    <source>
        <strain evidence="7 8">DSM 5900</strain>
    </source>
</reference>
<keyword evidence="4" id="KW-0274">FAD</keyword>
<dbReference type="Pfam" id="PF01266">
    <property type="entry name" value="DAO"/>
    <property type="match status" value="1"/>
</dbReference>
<keyword evidence="5" id="KW-0560">Oxidoreductase</keyword>
<comment type="similarity">
    <text evidence="2">Belongs to the FAD-dependent glycerol-3-phosphate dehydrogenase family.</text>
</comment>
<dbReference type="AlphaFoldDB" id="A0A3N1KQ38"/>
<dbReference type="OrthoDB" id="9766796at2"/>
<dbReference type="GO" id="GO:0004368">
    <property type="term" value="F:glycerol-3-phosphate dehydrogenase (quinone) activity"/>
    <property type="evidence" value="ECO:0007669"/>
    <property type="project" value="InterPro"/>
</dbReference>